<dbReference type="Proteomes" id="UP000314294">
    <property type="component" value="Unassembled WGS sequence"/>
</dbReference>
<dbReference type="InterPro" id="IPR013126">
    <property type="entry name" value="Hsp_70_fam"/>
</dbReference>
<name>A0A4Z2FZ12_9TELE</name>
<comment type="caution">
    <text evidence="4">The sequence shown here is derived from an EMBL/GenBank/DDBJ whole genome shotgun (WGS) entry which is preliminary data.</text>
</comment>
<dbReference type="GO" id="GO:0005524">
    <property type="term" value="F:ATP binding"/>
    <property type="evidence" value="ECO:0007669"/>
    <property type="project" value="UniProtKB-KW"/>
</dbReference>
<dbReference type="Pfam" id="PF00012">
    <property type="entry name" value="HSP70"/>
    <property type="match status" value="1"/>
</dbReference>
<protein>
    <submittedName>
        <fullName evidence="4">Heat shock protein</fullName>
    </submittedName>
</protein>
<evidence type="ECO:0000256" key="1">
    <source>
        <dbReference type="ARBA" id="ARBA00007381"/>
    </source>
</evidence>
<organism evidence="4 5">
    <name type="scientific">Liparis tanakae</name>
    <name type="common">Tanaka's snailfish</name>
    <dbReference type="NCBI Taxonomy" id="230148"/>
    <lineage>
        <taxon>Eukaryota</taxon>
        <taxon>Metazoa</taxon>
        <taxon>Chordata</taxon>
        <taxon>Craniata</taxon>
        <taxon>Vertebrata</taxon>
        <taxon>Euteleostomi</taxon>
        <taxon>Actinopterygii</taxon>
        <taxon>Neopterygii</taxon>
        <taxon>Teleostei</taxon>
        <taxon>Neoteleostei</taxon>
        <taxon>Acanthomorphata</taxon>
        <taxon>Eupercaria</taxon>
        <taxon>Perciformes</taxon>
        <taxon>Cottioidei</taxon>
        <taxon>Cottales</taxon>
        <taxon>Liparidae</taxon>
        <taxon>Liparis</taxon>
    </lineage>
</organism>
<dbReference type="OrthoDB" id="2401965at2759"/>
<evidence type="ECO:0000313" key="5">
    <source>
        <dbReference type="Proteomes" id="UP000314294"/>
    </source>
</evidence>
<comment type="similarity">
    <text evidence="1">Belongs to the heat shock protein 70 family.</text>
</comment>
<gene>
    <name evidence="4" type="primary">HSP70</name>
    <name evidence="4" type="ORF">EYF80_043892</name>
</gene>
<dbReference type="InterPro" id="IPR029047">
    <property type="entry name" value="HSP70_peptide-bd_sf"/>
</dbReference>
<dbReference type="AlphaFoldDB" id="A0A4Z2FZ12"/>
<reference evidence="4 5" key="1">
    <citation type="submission" date="2019-03" db="EMBL/GenBank/DDBJ databases">
        <title>First draft genome of Liparis tanakae, snailfish: a comprehensive survey of snailfish specific genes.</title>
        <authorList>
            <person name="Kim W."/>
            <person name="Song I."/>
            <person name="Jeong J.-H."/>
            <person name="Kim D."/>
            <person name="Kim S."/>
            <person name="Ryu S."/>
            <person name="Song J.Y."/>
            <person name="Lee S.K."/>
        </authorList>
    </citation>
    <scope>NUCLEOTIDE SEQUENCE [LARGE SCALE GENOMIC DNA]</scope>
    <source>
        <tissue evidence="4">Muscle</tissue>
    </source>
</reference>
<evidence type="ECO:0000313" key="4">
    <source>
        <dbReference type="EMBL" id="TNN45943.1"/>
    </source>
</evidence>
<sequence length="131" mass="13672">MPAASTRAAATPAWRSPTREVIGDAANTQVALNPSNAVVDAKRPMGRKMGDQVVQAAVQDAILIQVCEGERAMTKDNNRPGEFDLAGIPPAPRGVPQVEVTFDVDANGILNASAATKAPAKRTRSPTTRAA</sequence>
<dbReference type="PANTHER" id="PTHR19375">
    <property type="entry name" value="HEAT SHOCK PROTEIN 70KDA"/>
    <property type="match status" value="1"/>
</dbReference>
<dbReference type="GO" id="GO:0140662">
    <property type="term" value="F:ATP-dependent protein folding chaperone"/>
    <property type="evidence" value="ECO:0007669"/>
    <property type="project" value="InterPro"/>
</dbReference>
<keyword evidence="2" id="KW-0547">Nucleotide-binding</keyword>
<keyword evidence="4" id="KW-0346">Stress response</keyword>
<evidence type="ECO:0000256" key="2">
    <source>
        <dbReference type="ARBA" id="ARBA00022741"/>
    </source>
</evidence>
<keyword evidence="3" id="KW-0067">ATP-binding</keyword>
<dbReference type="SUPFAM" id="SSF100920">
    <property type="entry name" value="Heat shock protein 70kD (HSP70), peptide-binding domain"/>
    <property type="match status" value="1"/>
</dbReference>
<dbReference type="EMBL" id="SRLO01000816">
    <property type="protein sequence ID" value="TNN45943.1"/>
    <property type="molecule type" value="Genomic_DNA"/>
</dbReference>
<keyword evidence="5" id="KW-1185">Reference proteome</keyword>
<proteinExistence type="inferred from homology"/>
<dbReference type="Gene3D" id="2.60.34.10">
    <property type="entry name" value="Substrate Binding Domain Of DNAk, Chain A, domain 1"/>
    <property type="match status" value="1"/>
</dbReference>
<accession>A0A4Z2FZ12</accession>
<evidence type="ECO:0000256" key="3">
    <source>
        <dbReference type="ARBA" id="ARBA00022840"/>
    </source>
</evidence>